<dbReference type="Pfam" id="PF22941">
    <property type="entry name" value="TADA2A-like_3rd"/>
    <property type="match status" value="1"/>
</dbReference>
<feature type="domain" description="SANT" evidence="8">
    <location>
        <begin position="98"/>
        <end position="146"/>
    </location>
</feature>
<proteinExistence type="predicted"/>
<dbReference type="GO" id="GO:0003682">
    <property type="term" value="F:chromatin binding"/>
    <property type="evidence" value="ECO:0007669"/>
    <property type="project" value="TreeGrafter"/>
</dbReference>
<evidence type="ECO:0000313" key="10">
    <source>
        <dbReference type="Proteomes" id="UP001154078"/>
    </source>
</evidence>
<dbReference type="PANTHER" id="PTHR12374:SF20">
    <property type="entry name" value="TRANSCRIPTIONAL ADAPTER 2-ALPHA"/>
    <property type="match status" value="1"/>
</dbReference>
<dbReference type="EMBL" id="OV121136">
    <property type="protein sequence ID" value="CAH0557242.1"/>
    <property type="molecule type" value="Genomic_DNA"/>
</dbReference>
<dbReference type="InterPro" id="IPR009057">
    <property type="entry name" value="Homeodomain-like_sf"/>
</dbReference>
<dbReference type="InterPro" id="IPR036388">
    <property type="entry name" value="WH-like_DNA-bd_sf"/>
</dbReference>
<evidence type="ECO:0000256" key="5">
    <source>
        <dbReference type="ARBA" id="ARBA00023242"/>
    </source>
</evidence>
<dbReference type="PANTHER" id="PTHR12374">
    <property type="entry name" value="TRANSCRIPTIONAL ADAPTOR 2 ADA2 -RELATED"/>
    <property type="match status" value="1"/>
</dbReference>
<dbReference type="GO" id="GO:0003713">
    <property type="term" value="F:transcription coactivator activity"/>
    <property type="evidence" value="ECO:0007669"/>
    <property type="project" value="TreeGrafter"/>
</dbReference>
<dbReference type="SMART" id="SM00717">
    <property type="entry name" value="SANT"/>
    <property type="match status" value="1"/>
</dbReference>
<dbReference type="GO" id="GO:0008270">
    <property type="term" value="F:zinc ion binding"/>
    <property type="evidence" value="ECO:0007669"/>
    <property type="project" value="UniProtKB-KW"/>
</dbReference>
<evidence type="ECO:0000256" key="3">
    <source>
        <dbReference type="ARBA" id="ARBA00022771"/>
    </source>
</evidence>
<dbReference type="OrthoDB" id="270417at2759"/>
<dbReference type="Pfam" id="PF00249">
    <property type="entry name" value="Myb_DNA-binding"/>
    <property type="match status" value="1"/>
</dbReference>
<dbReference type="GO" id="GO:0005634">
    <property type="term" value="C:nucleus"/>
    <property type="evidence" value="ECO:0007669"/>
    <property type="project" value="UniProtKB-SubCell"/>
</dbReference>
<dbReference type="GO" id="GO:0006338">
    <property type="term" value="P:chromatin remodeling"/>
    <property type="evidence" value="ECO:0007669"/>
    <property type="project" value="TreeGrafter"/>
</dbReference>
<dbReference type="FunFam" id="1.10.10.10:FF:000087">
    <property type="entry name" value="Transcriptional adapter 2"/>
    <property type="match status" value="1"/>
</dbReference>
<organism evidence="9 10">
    <name type="scientific">Brassicogethes aeneus</name>
    <name type="common">Rape pollen beetle</name>
    <name type="synonym">Meligethes aeneus</name>
    <dbReference type="NCBI Taxonomy" id="1431903"/>
    <lineage>
        <taxon>Eukaryota</taxon>
        <taxon>Metazoa</taxon>
        <taxon>Ecdysozoa</taxon>
        <taxon>Arthropoda</taxon>
        <taxon>Hexapoda</taxon>
        <taxon>Insecta</taxon>
        <taxon>Pterygota</taxon>
        <taxon>Neoptera</taxon>
        <taxon>Endopterygota</taxon>
        <taxon>Coleoptera</taxon>
        <taxon>Polyphaga</taxon>
        <taxon>Cucujiformia</taxon>
        <taxon>Nitidulidae</taxon>
        <taxon>Meligethinae</taxon>
        <taxon>Brassicogethes</taxon>
    </lineage>
</organism>
<dbReference type="GO" id="GO:0140672">
    <property type="term" value="C:ATAC complex"/>
    <property type="evidence" value="ECO:0007669"/>
    <property type="project" value="UniProtKB-ARBA"/>
</dbReference>
<protein>
    <recommendedName>
        <fullName evidence="11">Transcriptional adapter</fullName>
    </recommendedName>
</protein>
<evidence type="ECO:0000259" key="8">
    <source>
        <dbReference type="PROSITE" id="PS51293"/>
    </source>
</evidence>
<name>A0A9P0FJ75_BRAAE</name>
<dbReference type="Gene3D" id="1.10.10.10">
    <property type="entry name" value="Winged helix-like DNA-binding domain superfamily/Winged helix DNA-binding domain"/>
    <property type="match status" value="1"/>
</dbReference>
<dbReference type="GO" id="GO:0006357">
    <property type="term" value="P:regulation of transcription by RNA polymerase II"/>
    <property type="evidence" value="ECO:0007669"/>
    <property type="project" value="TreeGrafter"/>
</dbReference>
<keyword evidence="10" id="KW-1185">Reference proteome</keyword>
<keyword evidence="4" id="KW-0862">Zinc</keyword>
<dbReference type="InterPro" id="IPR055141">
    <property type="entry name" value="TADA2A_B-like_dom"/>
</dbReference>
<dbReference type="InterPro" id="IPR017884">
    <property type="entry name" value="SANT_dom"/>
</dbReference>
<sequence length="461" mass="53381">MATNTDLTEEDAADLQFPKDNFNPAPIPYFSNKLIDDSDITGDYCANCDSELGPKYIQCPQCNVNLCCLCFSKGVEFSNHKSNHDYKVLHTNFILYDNSDWTAEEELKLLEGLNSYGNWNLVAQDLPNRSVKEIIEHYEQFYLDGGVLLDIPRFPELDAAAFPPTIVPYQFKLTDCDDPPRYSSSSTFYANLAGYNAARSEFESEYDANAEDILSNLEVLDESHPFYKITNSLQFQLIESYNKRLKERQRWKDVMRAHGLISIRKTVTWLRRYDLTITKPIYEKLIKFMQFCDPTSFEYLMEGLHRAGELKIQISRLIQLRRKGVATLAGGKLFLRIQQIHEENRKKLKIFRSNSQFNWKAIRSNSTTLVIPKLNKRRQGFSPLDIVGLPGYEKLTDKERDLCSKIRLVPATYLELKSVLVCENNKVGHVKLQTARKLLKIDVNKTRRLFDFLVEEGFILK</sequence>
<evidence type="ECO:0000256" key="4">
    <source>
        <dbReference type="ARBA" id="ARBA00022833"/>
    </source>
</evidence>
<gene>
    <name evidence="9" type="ORF">MELIAE_LOCUS8007</name>
</gene>
<feature type="domain" description="Myb-like" evidence="6">
    <location>
        <begin position="99"/>
        <end position="142"/>
    </location>
</feature>
<evidence type="ECO:0000256" key="1">
    <source>
        <dbReference type="ARBA" id="ARBA00004123"/>
    </source>
</evidence>
<evidence type="ECO:0000259" key="7">
    <source>
        <dbReference type="PROSITE" id="PS50934"/>
    </source>
</evidence>
<reference evidence="9" key="1">
    <citation type="submission" date="2021-12" db="EMBL/GenBank/DDBJ databases">
        <authorList>
            <person name="King R."/>
        </authorList>
    </citation>
    <scope>NUCLEOTIDE SEQUENCE</scope>
</reference>
<dbReference type="PROSITE" id="PS51293">
    <property type="entry name" value="SANT"/>
    <property type="match status" value="1"/>
</dbReference>
<dbReference type="Proteomes" id="UP001154078">
    <property type="component" value="Chromosome 5"/>
</dbReference>
<dbReference type="Pfam" id="PF04433">
    <property type="entry name" value="SWIRM"/>
    <property type="match status" value="1"/>
</dbReference>
<dbReference type="InterPro" id="IPR001005">
    <property type="entry name" value="SANT/Myb"/>
</dbReference>
<accession>A0A9P0FJ75</accession>
<evidence type="ECO:0000313" key="9">
    <source>
        <dbReference type="EMBL" id="CAH0557242.1"/>
    </source>
</evidence>
<evidence type="ECO:0000256" key="2">
    <source>
        <dbReference type="ARBA" id="ARBA00022723"/>
    </source>
</evidence>
<dbReference type="InterPro" id="IPR007526">
    <property type="entry name" value="SWIRM"/>
</dbReference>
<dbReference type="Pfam" id="PF25299">
    <property type="entry name" value="ZZ_ADA2"/>
    <property type="match status" value="1"/>
</dbReference>
<dbReference type="PROSITE" id="PS50090">
    <property type="entry name" value="MYB_LIKE"/>
    <property type="match status" value="1"/>
</dbReference>
<evidence type="ECO:0000259" key="6">
    <source>
        <dbReference type="PROSITE" id="PS50090"/>
    </source>
</evidence>
<comment type="subcellular location">
    <subcellularLocation>
        <location evidence="1">Nucleus</location>
    </subcellularLocation>
</comment>
<keyword evidence="3" id="KW-0863">Zinc-finger</keyword>
<keyword evidence="5" id="KW-0539">Nucleus</keyword>
<keyword evidence="2" id="KW-0479">Metal-binding</keyword>
<dbReference type="SUPFAM" id="SSF46689">
    <property type="entry name" value="Homeodomain-like"/>
    <property type="match status" value="2"/>
</dbReference>
<dbReference type="PROSITE" id="PS50934">
    <property type="entry name" value="SWIRM"/>
    <property type="match status" value="1"/>
</dbReference>
<evidence type="ECO:0008006" key="11">
    <source>
        <dbReference type="Google" id="ProtNLM"/>
    </source>
</evidence>
<dbReference type="Gene3D" id="1.10.10.60">
    <property type="entry name" value="Homeodomain-like"/>
    <property type="match status" value="1"/>
</dbReference>
<feature type="domain" description="SWIRM" evidence="7">
    <location>
        <begin position="375"/>
        <end position="461"/>
    </location>
</feature>
<dbReference type="InterPro" id="IPR000433">
    <property type="entry name" value="Znf_ZZ"/>
</dbReference>
<dbReference type="AlphaFoldDB" id="A0A9P0FJ75"/>
<dbReference type="CDD" id="cd00167">
    <property type="entry name" value="SANT"/>
    <property type="match status" value="1"/>
</dbReference>